<gene>
    <name evidence="1" type="ORF">ONZ51_g10583</name>
</gene>
<comment type="caution">
    <text evidence="1">The sequence shown here is derived from an EMBL/GenBank/DDBJ whole genome shotgun (WGS) entry which is preliminary data.</text>
</comment>
<dbReference type="AlphaFoldDB" id="A0AAD7TK95"/>
<protein>
    <submittedName>
        <fullName evidence="1">Uncharacterized protein</fullName>
    </submittedName>
</protein>
<proteinExistence type="predicted"/>
<accession>A0AAD7TK95</accession>
<keyword evidence="2" id="KW-1185">Reference proteome</keyword>
<dbReference type="Proteomes" id="UP001215151">
    <property type="component" value="Unassembled WGS sequence"/>
</dbReference>
<reference evidence="1" key="1">
    <citation type="submission" date="2022-11" db="EMBL/GenBank/DDBJ databases">
        <title>Genome Sequence of Cubamyces cubensis.</title>
        <authorList>
            <person name="Buettner E."/>
        </authorList>
    </citation>
    <scope>NUCLEOTIDE SEQUENCE</scope>
    <source>
        <strain evidence="1">MPL-01</strain>
    </source>
</reference>
<dbReference type="EMBL" id="JAPEVG010000428">
    <property type="protein sequence ID" value="KAJ8462940.1"/>
    <property type="molecule type" value="Genomic_DNA"/>
</dbReference>
<evidence type="ECO:0000313" key="1">
    <source>
        <dbReference type="EMBL" id="KAJ8462940.1"/>
    </source>
</evidence>
<organism evidence="1 2">
    <name type="scientific">Trametes cubensis</name>
    <dbReference type="NCBI Taxonomy" id="1111947"/>
    <lineage>
        <taxon>Eukaryota</taxon>
        <taxon>Fungi</taxon>
        <taxon>Dikarya</taxon>
        <taxon>Basidiomycota</taxon>
        <taxon>Agaricomycotina</taxon>
        <taxon>Agaricomycetes</taxon>
        <taxon>Polyporales</taxon>
        <taxon>Polyporaceae</taxon>
        <taxon>Trametes</taxon>
    </lineage>
</organism>
<evidence type="ECO:0000313" key="2">
    <source>
        <dbReference type="Proteomes" id="UP001215151"/>
    </source>
</evidence>
<name>A0AAD7TK95_9APHY</name>
<sequence>MADPVISTLDELAPVLEAARKYDFMVAVERLRQRLVARDFLVASPLYDLTEEARIASKTALDVAISEQELHDDLRHITAYDYHRLVVLREQRARAAIEMLKPPRELKCMQCNGRWEKSRDPPRWWADFKERAKEELLLRPTTGVIFTLPFLQQSAHAGCTGCAASILSSWWFFDKLRRDIDDLPATV</sequence>